<accession>A0A6J6CDT9</accession>
<name>A0A6J6CDT9_9ZZZZ</name>
<reference evidence="1" key="1">
    <citation type="submission" date="2020-05" db="EMBL/GenBank/DDBJ databases">
        <authorList>
            <person name="Chiriac C."/>
            <person name="Salcher M."/>
            <person name="Ghai R."/>
            <person name="Kavagutti S V."/>
        </authorList>
    </citation>
    <scope>NUCLEOTIDE SEQUENCE</scope>
</reference>
<gene>
    <name evidence="1" type="ORF">UFOPK1440_01047</name>
</gene>
<dbReference type="AlphaFoldDB" id="A0A6J6CDT9"/>
<protein>
    <submittedName>
        <fullName evidence="1">Unannotated protein</fullName>
    </submittedName>
</protein>
<proteinExistence type="predicted"/>
<dbReference type="EMBL" id="CAEZSP010000071">
    <property type="protein sequence ID" value="CAB4549640.1"/>
    <property type="molecule type" value="Genomic_DNA"/>
</dbReference>
<organism evidence="1">
    <name type="scientific">freshwater metagenome</name>
    <dbReference type="NCBI Taxonomy" id="449393"/>
    <lineage>
        <taxon>unclassified sequences</taxon>
        <taxon>metagenomes</taxon>
        <taxon>ecological metagenomes</taxon>
    </lineage>
</organism>
<evidence type="ECO:0000313" key="1">
    <source>
        <dbReference type="EMBL" id="CAB4549640.1"/>
    </source>
</evidence>
<sequence length="30" mass="3570">MRVSHSFISEISLIFHEFMRKKLSLSGLEF</sequence>